<proteinExistence type="predicted"/>
<evidence type="ECO:0000313" key="3">
    <source>
        <dbReference type="Proteomes" id="UP001374893"/>
    </source>
</evidence>
<sequence length="90" mass="10112">MKLPFYALAAVLLAFTTQSCMTYTEKVYTASGYDARDSYNLGYKHGSADRVAGRAHNPHINMPFETPAAYRQDYIWGYTQGYRAQVSGSK</sequence>
<organism evidence="2 3">
    <name type="scientific">Haloferula helveola</name>
    <dbReference type="NCBI Taxonomy" id="490095"/>
    <lineage>
        <taxon>Bacteria</taxon>
        <taxon>Pseudomonadati</taxon>
        <taxon>Verrucomicrobiota</taxon>
        <taxon>Verrucomicrobiia</taxon>
        <taxon>Verrucomicrobiales</taxon>
        <taxon>Verrucomicrobiaceae</taxon>
        <taxon>Haloferula</taxon>
    </lineage>
</organism>
<name>A0ABM7REP0_9BACT</name>
<reference evidence="2 3" key="1">
    <citation type="submission" date="2021-06" db="EMBL/GenBank/DDBJ databases">
        <title>Complete genome of Haloferula helveola possessing various polysaccharide degrading enzymes.</title>
        <authorList>
            <person name="Takami H."/>
            <person name="Huang C."/>
            <person name="Hamasaki K."/>
        </authorList>
    </citation>
    <scope>NUCLEOTIDE SEQUENCE [LARGE SCALE GENOMIC DNA]</scope>
    <source>
        <strain evidence="2 3">CN-1</strain>
    </source>
</reference>
<evidence type="ECO:0000256" key="1">
    <source>
        <dbReference type="SAM" id="SignalP"/>
    </source>
</evidence>
<feature type="signal peptide" evidence="1">
    <location>
        <begin position="1"/>
        <end position="22"/>
    </location>
</feature>
<keyword evidence="3" id="KW-1185">Reference proteome</keyword>
<dbReference type="EMBL" id="AP024702">
    <property type="protein sequence ID" value="BCX47381.1"/>
    <property type="molecule type" value="Genomic_DNA"/>
</dbReference>
<dbReference type="RefSeq" id="WP_338689548.1">
    <property type="nucleotide sequence ID" value="NZ_AP024702.1"/>
</dbReference>
<dbReference type="Proteomes" id="UP001374893">
    <property type="component" value="Chromosome"/>
</dbReference>
<keyword evidence="1" id="KW-0732">Signal</keyword>
<evidence type="ECO:0000313" key="2">
    <source>
        <dbReference type="EMBL" id="BCX47381.1"/>
    </source>
</evidence>
<protein>
    <submittedName>
        <fullName evidence="2">Uncharacterized protein</fullName>
    </submittedName>
</protein>
<dbReference type="PROSITE" id="PS51257">
    <property type="entry name" value="PROKAR_LIPOPROTEIN"/>
    <property type="match status" value="1"/>
</dbReference>
<accession>A0ABM7REP0</accession>
<gene>
    <name evidence="2" type="ORF">HAHE_12890</name>
</gene>
<feature type="chain" id="PRO_5046214565" evidence="1">
    <location>
        <begin position="23"/>
        <end position="90"/>
    </location>
</feature>